<comment type="subcellular location">
    <subcellularLocation>
        <location evidence="1">Endoplasmic reticulum membrane</location>
        <topology evidence="1">Multi-pass membrane protein</topology>
    </subcellularLocation>
</comment>
<dbReference type="UniPathway" id="UPA00378"/>
<feature type="transmembrane region" description="Helical" evidence="16">
    <location>
        <begin position="169"/>
        <end position="189"/>
    </location>
</feature>
<evidence type="ECO:0000256" key="9">
    <source>
        <dbReference type="ARBA" id="ARBA00022824"/>
    </source>
</evidence>
<evidence type="ECO:0000256" key="3">
    <source>
        <dbReference type="ARBA" id="ARBA00007222"/>
    </source>
</evidence>
<comment type="catalytic activity">
    <reaction evidence="13">
        <text>a di-trans,poly-cis-dolichyl beta-D-mannosyl phosphate + L-threonyl-[protein] = 3-O-(alpha-D-mannosyl)-L-threonyl-[protein] + a di-trans,poly-cis-dolichyl phosphate + H(+)</text>
        <dbReference type="Rhea" id="RHEA:53396"/>
        <dbReference type="Rhea" id="RHEA-COMP:11060"/>
        <dbReference type="Rhea" id="RHEA-COMP:13547"/>
        <dbReference type="Rhea" id="RHEA-COMP:19498"/>
        <dbReference type="Rhea" id="RHEA-COMP:19501"/>
        <dbReference type="ChEBI" id="CHEBI:15378"/>
        <dbReference type="ChEBI" id="CHEBI:30013"/>
        <dbReference type="ChEBI" id="CHEBI:57683"/>
        <dbReference type="ChEBI" id="CHEBI:58211"/>
        <dbReference type="ChEBI" id="CHEBI:137323"/>
        <dbReference type="EC" id="2.4.1.109"/>
    </reaction>
</comment>
<keyword evidence="8" id="KW-0677">Repeat</keyword>
<feature type="transmembrane region" description="Helical" evidence="16">
    <location>
        <begin position="656"/>
        <end position="681"/>
    </location>
</feature>
<evidence type="ECO:0000256" key="15">
    <source>
        <dbReference type="SAM" id="MobiDB-lite"/>
    </source>
</evidence>
<dbReference type="AlphaFoldDB" id="A0A6A7G145"/>
<dbReference type="Gene3D" id="2.80.10.50">
    <property type="match status" value="1"/>
</dbReference>
<dbReference type="PANTHER" id="PTHR10050:SF46">
    <property type="entry name" value="PROTEIN O-MANNOSYL-TRANSFERASE 2"/>
    <property type="match status" value="1"/>
</dbReference>
<dbReference type="SUPFAM" id="SSF82109">
    <property type="entry name" value="MIR domain"/>
    <property type="match status" value="1"/>
</dbReference>
<feature type="transmembrane region" description="Helical" evidence="16">
    <location>
        <begin position="731"/>
        <end position="751"/>
    </location>
</feature>
<feature type="domain" description="MIR" evidence="17">
    <location>
        <begin position="364"/>
        <end position="421"/>
    </location>
</feature>
<feature type="compositionally biased region" description="Acidic residues" evidence="15">
    <location>
        <begin position="505"/>
        <end position="517"/>
    </location>
</feature>
<comment type="pathway">
    <text evidence="2">Protein modification; protein glycosylation.</text>
</comment>
<feature type="transmembrane region" description="Helical" evidence="16">
    <location>
        <begin position="83"/>
        <end position="102"/>
    </location>
</feature>
<evidence type="ECO:0000256" key="13">
    <source>
        <dbReference type="ARBA" id="ARBA00045085"/>
    </source>
</evidence>
<evidence type="ECO:0000256" key="10">
    <source>
        <dbReference type="ARBA" id="ARBA00022989"/>
    </source>
</evidence>
<proteinExistence type="evidence at transcript level"/>
<dbReference type="EMBL" id="IACT01005287">
    <property type="protein sequence ID" value="LAC24450.1"/>
    <property type="molecule type" value="mRNA"/>
</dbReference>
<keyword evidence="7 16" id="KW-0812">Transmembrane</keyword>
<evidence type="ECO:0000256" key="5">
    <source>
        <dbReference type="ARBA" id="ARBA00022676"/>
    </source>
</evidence>
<dbReference type="InterPro" id="IPR032421">
    <property type="entry name" value="PMT_4TMC"/>
</dbReference>
<feature type="transmembrane region" description="Helical" evidence="16">
    <location>
        <begin position="757"/>
        <end position="782"/>
    </location>
</feature>
<evidence type="ECO:0000256" key="14">
    <source>
        <dbReference type="ARBA" id="ARBA00045102"/>
    </source>
</evidence>
<dbReference type="Pfam" id="PF02366">
    <property type="entry name" value="PMT"/>
    <property type="match status" value="1"/>
</dbReference>
<evidence type="ECO:0000256" key="16">
    <source>
        <dbReference type="SAM" id="Phobius"/>
    </source>
</evidence>
<comment type="catalytic activity">
    <reaction evidence="14">
        <text>a di-trans,poly-cis-dolichyl beta-D-mannosyl phosphate + L-seryl-[protein] = 3-O-(alpha-D-mannosyl)-L-seryl-[protein] + a di-trans,poly-cis-dolichyl phosphate + H(+)</text>
        <dbReference type="Rhea" id="RHEA:17377"/>
        <dbReference type="Rhea" id="RHEA-COMP:9863"/>
        <dbReference type="Rhea" id="RHEA-COMP:13546"/>
        <dbReference type="Rhea" id="RHEA-COMP:19498"/>
        <dbReference type="Rhea" id="RHEA-COMP:19501"/>
        <dbReference type="ChEBI" id="CHEBI:15378"/>
        <dbReference type="ChEBI" id="CHEBI:29999"/>
        <dbReference type="ChEBI" id="CHEBI:57683"/>
        <dbReference type="ChEBI" id="CHEBI:58211"/>
        <dbReference type="ChEBI" id="CHEBI:137321"/>
        <dbReference type="EC" id="2.4.1.109"/>
    </reaction>
</comment>
<feature type="region of interest" description="Disordered" evidence="15">
    <location>
        <begin position="505"/>
        <end position="526"/>
    </location>
</feature>
<accession>A0A6A7G145</accession>
<feature type="domain" description="MIR" evidence="17">
    <location>
        <begin position="436"/>
        <end position="589"/>
    </location>
</feature>
<feature type="transmembrane region" description="Helical" evidence="16">
    <location>
        <begin position="701"/>
        <end position="719"/>
    </location>
</feature>
<evidence type="ECO:0000259" key="17">
    <source>
        <dbReference type="SMART" id="SM00472"/>
    </source>
</evidence>
<keyword evidence="6 18" id="KW-0808">Transferase</keyword>
<dbReference type="Pfam" id="PF16192">
    <property type="entry name" value="PMT_4TMC"/>
    <property type="match status" value="1"/>
</dbReference>
<dbReference type="InterPro" id="IPR027005">
    <property type="entry name" value="PMT-like"/>
</dbReference>
<evidence type="ECO:0000313" key="18">
    <source>
        <dbReference type="EMBL" id="LAC24450.1"/>
    </source>
</evidence>
<dbReference type="SMART" id="SM00472">
    <property type="entry name" value="MIR"/>
    <property type="match status" value="2"/>
</dbReference>
<evidence type="ECO:0000256" key="6">
    <source>
        <dbReference type="ARBA" id="ARBA00022679"/>
    </source>
</evidence>
<dbReference type="PANTHER" id="PTHR10050">
    <property type="entry name" value="DOLICHYL-PHOSPHATE-MANNOSE--PROTEIN MANNOSYLTRANSFERASE"/>
    <property type="match status" value="1"/>
</dbReference>
<dbReference type="GO" id="GO:0005789">
    <property type="term" value="C:endoplasmic reticulum membrane"/>
    <property type="evidence" value="ECO:0007669"/>
    <property type="project" value="UniProtKB-SubCell"/>
</dbReference>
<reference evidence="18" key="1">
    <citation type="submission" date="2017-11" db="EMBL/GenBank/DDBJ databases">
        <title>The sensing device of the deep-sea amphipod.</title>
        <authorList>
            <person name="Kobayashi H."/>
            <person name="Nagahama T."/>
            <person name="Arai W."/>
            <person name="Sasagawa Y."/>
            <person name="Umeda M."/>
            <person name="Hayashi T."/>
            <person name="Nikaido I."/>
            <person name="Watanabe H."/>
            <person name="Oguri K."/>
            <person name="Kitazato H."/>
            <person name="Fujioka K."/>
            <person name="Kido Y."/>
            <person name="Takami H."/>
        </authorList>
    </citation>
    <scope>NUCLEOTIDE SEQUENCE</scope>
    <source>
        <tissue evidence="18">Whole body</tissue>
    </source>
</reference>
<dbReference type="EC" id="2.4.1.109" evidence="4"/>
<feature type="transmembrane region" description="Helical" evidence="16">
    <location>
        <begin position="301"/>
        <end position="326"/>
    </location>
</feature>
<evidence type="ECO:0000256" key="8">
    <source>
        <dbReference type="ARBA" id="ARBA00022737"/>
    </source>
</evidence>
<evidence type="ECO:0000256" key="12">
    <source>
        <dbReference type="ARBA" id="ARBA00039583"/>
    </source>
</evidence>
<evidence type="ECO:0000256" key="11">
    <source>
        <dbReference type="ARBA" id="ARBA00023136"/>
    </source>
</evidence>
<comment type="similarity">
    <text evidence="3">Belongs to the glycosyltransferase 39 family.</text>
</comment>
<dbReference type="GO" id="GO:0004169">
    <property type="term" value="F:dolichyl-phosphate-mannose-protein mannosyltransferase activity"/>
    <property type="evidence" value="ECO:0007669"/>
    <property type="project" value="UniProtKB-EC"/>
</dbReference>
<feature type="transmembrane region" description="Helical" evidence="16">
    <location>
        <begin position="201"/>
        <end position="221"/>
    </location>
</feature>
<evidence type="ECO:0000256" key="1">
    <source>
        <dbReference type="ARBA" id="ARBA00004477"/>
    </source>
</evidence>
<name>A0A6A7G145_9CRUS</name>
<keyword evidence="10 16" id="KW-1133">Transmembrane helix</keyword>
<keyword evidence="5" id="KW-0328">Glycosyltransferase</keyword>
<dbReference type="InterPro" id="IPR003342">
    <property type="entry name" value="ArnT-like_N"/>
</dbReference>
<feature type="transmembrane region" description="Helical" evidence="16">
    <location>
        <begin position="257"/>
        <end position="281"/>
    </location>
</feature>
<keyword evidence="9" id="KW-0256">Endoplasmic reticulum</keyword>
<organism evidence="18">
    <name type="scientific">Hirondellea gigas</name>
    <dbReference type="NCBI Taxonomy" id="1518452"/>
    <lineage>
        <taxon>Eukaryota</taxon>
        <taxon>Metazoa</taxon>
        <taxon>Ecdysozoa</taxon>
        <taxon>Arthropoda</taxon>
        <taxon>Crustacea</taxon>
        <taxon>Multicrustacea</taxon>
        <taxon>Malacostraca</taxon>
        <taxon>Eumalacostraca</taxon>
        <taxon>Peracarida</taxon>
        <taxon>Amphipoda</taxon>
        <taxon>Amphilochidea</taxon>
        <taxon>Lysianassida</taxon>
        <taxon>Lysianassidira</taxon>
        <taxon>Lysianassoidea</taxon>
        <taxon>Lysianassidae</taxon>
        <taxon>Hirondellea</taxon>
    </lineage>
</organism>
<sequence>MWLFLFTSYVPIYLKIIIMVVKKNICIIQKTAFEKSSTATKDKITENTKNLKFVDTKNITTESSWENRLQKWADHFASGSAEAWWICFMVSSALAVVTRMHYIDKPNTIIWDETHFGKMISMYLNGTYFFDVHPPGGKLVLTLFAHLSGYNGSFIFGRPGDSYEGWPEIITIRMYCTLMGAALGPLAFISAWTMTRCLPAAMLAAIFVVAETGTLLLSKFILLDSPLMFFMMATFTGLCKLHQLSQSSFSMSWWMSLLFTGVSLGCLISVKFVGLFMVGVVGLHTASSLWDMFATTGWFNFLWQFLARVLAFVIVPIVVYIGFFAIHDALLYRSDSLMYFQESSYSPGFQMGLVGNNLHNLSQPKEVAFGNLVTLRNTAISGSYLHSHNLTFPYKVAPGKKQQVTQVAIKDKNNYFRILFADANPELSDGHYAEPIEYLNHDDLVRIYHNNTGALLACNKTAAPVSHRHYLVYSQPANISQTDEIRNDEIQLLWVVKIVGIEQNDTETESSENDSDDSAGAAETEIGNETNLVDALTSRIRLQCQGVSRGCYLTWTQKKLPFPWGLGHEEISCTRQVDDPNNEWIIEENINPHMPENSSFQHLQAGFFDRLLETHQVIKFRNNRMKLDVIDKFVQRPWMWPIGYSAFPWYDIQFRVVLLGNPLVLALNLVALVAAVVLISWKAFRDQRGNGSEQQHDLSELTYWCRWLLIAYLFHYLPFYTMNRVLYYHHYFPALQFSSLLTAVLLGHWFSRLGSPVLTTICTGIVIMALMYSFYLYCYVVYGTETVGSFNPDNSTFRHLRLFDHWDI</sequence>
<dbReference type="InterPro" id="IPR016093">
    <property type="entry name" value="MIR_motif"/>
</dbReference>
<dbReference type="InterPro" id="IPR036300">
    <property type="entry name" value="MIR_dom_sf"/>
</dbReference>
<keyword evidence="11 16" id="KW-0472">Membrane</keyword>
<evidence type="ECO:0000256" key="7">
    <source>
        <dbReference type="ARBA" id="ARBA00022692"/>
    </source>
</evidence>
<evidence type="ECO:0000256" key="2">
    <source>
        <dbReference type="ARBA" id="ARBA00004922"/>
    </source>
</evidence>
<protein>
    <recommendedName>
        <fullName evidence="12">Protein O-mannosyl-transferase 2</fullName>
        <ecNumber evidence="4">2.4.1.109</ecNumber>
    </recommendedName>
</protein>
<evidence type="ECO:0000256" key="4">
    <source>
        <dbReference type="ARBA" id="ARBA00012839"/>
    </source>
</evidence>